<sequence length="142" mass="15924">MSNENKEPNRADYNPVEVGRDTWEVPGSNVLHRSKQEADKAAEKAYSRALEEWRREENRLSGNRSYADTMAFEAMTPQQQATEAIRASKAGALTEGVTEEEWNSSPEIRALYSKSEKTGAELYAEWKANGSSSRKGMPQGNH</sequence>
<dbReference type="RefSeq" id="WP_209681312.1">
    <property type="nucleotide sequence ID" value="NZ_JAGIOI010000001.1"/>
</dbReference>
<comment type="caution">
    <text evidence="2">The sequence shown here is derived from an EMBL/GenBank/DDBJ whole genome shotgun (WGS) entry which is preliminary data.</text>
</comment>
<protein>
    <submittedName>
        <fullName evidence="2">Uncharacterized protein</fullName>
    </submittedName>
</protein>
<evidence type="ECO:0000256" key="1">
    <source>
        <dbReference type="SAM" id="MobiDB-lite"/>
    </source>
</evidence>
<name>A0ABS4YYC3_9MICC</name>
<keyword evidence="3" id="KW-1185">Reference proteome</keyword>
<feature type="compositionally biased region" description="Basic and acidic residues" evidence="1">
    <location>
        <begin position="1"/>
        <end position="10"/>
    </location>
</feature>
<proteinExistence type="predicted"/>
<reference evidence="2 3" key="1">
    <citation type="submission" date="2021-03" db="EMBL/GenBank/DDBJ databases">
        <title>Sequencing the genomes of 1000 actinobacteria strains.</title>
        <authorList>
            <person name="Klenk H.-P."/>
        </authorList>
    </citation>
    <scope>NUCLEOTIDE SEQUENCE [LARGE SCALE GENOMIC DNA]</scope>
    <source>
        <strain evidence="2 3">DSM 16005</strain>
    </source>
</reference>
<dbReference type="EMBL" id="JAGIOI010000001">
    <property type="protein sequence ID" value="MBP2413778.1"/>
    <property type="molecule type" value="Genomic_DNA"/>
</dbReference>
<evidence type="ECO:0000313" key="2">
    <source>
        <dbReference type="EMBL" id="MBP2413778.1"/>
    </source>
</evidence>
<feature type="region of interest" description="Disordered" evidence="1">
    <location>
        <begin position="1"/>
        <end position="21"/>
    </location>
</feature>
<evidence type="ECO:0000313" key="3">
    <source>
        <dbReference type="Proteomes" id="UP000711614"/>
    </source>
</evidence>
<organism evidence="2 3">
    <name type="scientific">Arthrobacter stackebrandtii</name>
    <dbReference type="NCBI Taxonomy" id="272161"/>
    <lineage>
        <taxon>Bacteria</taxon>
        <taxon>Bacillati</taxon>
        <taxon>Actinomycetota</taxon>
        <taxon>Actinomycetes</taxon>
        <taxon>Micrococcales</taxon>
        <taxon>Micrococcaceae</taxon>
        <taxon>Arthrobacter</taxon>
    </lineage>
</organism>
<dbReference type="Proteomes" id="UP000711614">
    <property type="component" value="Unassembled WGS sequence"/>
</dbReference>
<accession>A0ABS4YYC3</accession>
<gene>
    <name evidence="2" type="ORF">JOF48_002577</name>
</gene>